<comment type="caution">
    <text evidence="1">The sequence shown here is derived from an EMBL/GenBank/DDBJ whole genome shotgun (WGS) entry which is preliminary data.</text>
</comment>
<dbReference type="Proteomes" id="UP000192596">
    <property type="component" value="Unassembled WGS sequence"/>
</dbReference>
<protein>
    <submittedName>
        <fullName evidence="1">Uncharacterized protein</fullName>
    </submittedName>
</protein>
<organism evidence="1 2">
    <name type="scientific">Cryoendolithus antarcticus</name>
    <dbReference type="NCBI Taxonomy" id="1507870"/>
    <lineage>
        <taxon>Eukaryota</taxon>
        <taxon>Fungi</taxon>
        <taxon>Dikarya</taxon>
        <taxon>Ascomycota</taxon>
        <taxon>Pezizomycotina</taxon>
        <taxon>Dothideomycetes</taxon>
        <taxon>Dothideomycetidae</taxon>
        <taxon>Cladosporiales</taxon>
        <taxon>Cladosporiaceae</taxon>
        <taxon>Cryoendolithus</taxon>
    </lineage>
</organism>
<dbReference type="InParanoid" id="A0A1V8TMB9"/>
<sequence length="468" mass="51815">MAQTNNNVTVPVEQLLFHTDLCPEELIVVEASLLRDRSTALAKLVESNLEGIVNCMPGSTYAVSKGYTRLISGDPEWKNSCVLYDRLNLYEFAKQYEDIGALDAVVDAVSQDLDLDDRRADEIQHLFGVFGAGTLARKMLLKVLCTDELAKKINNGTGGSWLKHVHDADFVMEFCKALLARKGDEDSDEEGLEEDEAMGDGEIEVDKGCKFHEHVAAGKPCYRVGLRHEPEYLLLLRPIAAFTQHPSLEPILIPVNVLRKHSAKLAELINRQATFARGARGGRTHQVGVLELPLDHEALGIYAGLLEGGLRFQELDNDTQNAANGSLGDVLQLYGFAIQYDDFDAADAAVDAARDEFFHGEFKETFNSPVACALEVFKEGSLARDMLVDILSSRELAANLCCAANGSWLRDVGDCEFKTELLKAMGRNHGLHKDWVDDKDHEPGEDYDCKFHLHDALGKPCYKESLCD</sequence>
<dbReference type="EMBL" id="NAJO01000005">
    <property type="protein sequence ID" value="OQO12362.1"/>
    <property type="molecule type" value="Genomic_DNA"/>
</dbReference>
<evidence type="ECO:0000313" key="2">
    <source>
        <dbReference type="Proteomes" id="UP000192596"/>
    </source>
</evidence>
<keyword evidence="2" id="KW-1185">Reference proteome</keyword>
<name>A0A1V8TMB9_9PEZI</name>
<proteinExistence type="predicted"/>
<gene>
    <name evidence="1" type="ORF">B0A48_03004</name>
</gene>
<reference evidence="2" key="1">
    <citation type="submission" date="2017-03" db="EMBL/GenBank/DDBJ databases">
        <title>Genomes of endolithic fungi from Antarctica.</title>
        <authorList>
            <person name="Coleine C."/>
            <person name="Masonjones S."/>
            <person name="Stajich J.E."/>
        </authorList>
    </citation>
    <scope>NUCLEOTIDE SEQUENCE [LARGE SCALE GENOMIC DNA]</scope>
    <source>
        <strain evidence="2">CCFEE 5527</strain>
    </source>
</reference>
<evidence type="ECO:0000313" key="1">
    <source>
        <dbReference type="EMBL" id="OQO12362.1"/>
    </source>
</evidence>
<accession>A0A1V8TMB9</accession>
<dbReference type="AlphaFoldDB" id="A0A1V8TMB9"/>